<accession>A0A7W7IBG3</accession>
<organism evidence="4 5">
    <name type="scientific">Actinomadura livida</name>
    <dbReference type="NCBI Taxonomy" id="79909"/>
    <lineage>
        <taxon>Bacteria</taxon>
        <taxon>Bacillati</taxon>
        <taxon>Actinomycetota</taxon>
        <taxon>Actinomycetes</taxon>
        <taxon>Streptosporangiales</taxon>
        <taxon>Thermomonosporaceae</taxon>
        <taxon>Actinomadura</taxon>
    </lineage>
</organism>
<feature type="compositionally biased region" description="Polar residues" evidence="1">
    <location>
        <begin position="479"/>
        <end position="489"/>
    </location>
</feature>
<reference evidence="6" key="2">
    <citation type="journal article" date="2019" name="Int. J. Syst. Evol. Microbiol.">
        <title>The Global Catalogue of Microorganisms (GCM) 10K type strain sequencing project: providing services to taxonomists for standard genome sequencing and annotation.</title>
        <authorList>
            <consortium name="The Broad Institute Genomics Platform"/>
            <consortium name="The Broad Institute Genome Sequencing Center for Infectious Disease"/>
            <person name="Wu L."/>
            <person name="Ma J."/>
        </authorList>
    </citation>
    <scope>NUCLEOTIDE SEQUENCE [LARGE SCALE GENOMIC DNA]</scope>
    <source>
        <strain evidence="6">JCM 10667</strain>
    </source>
</reference>
<feature type="region of interest" description="Disordered" evidence="1">
    <location>
        <begin position="633"/>
        <end position="716"/>
    </location>
</feature>
<evidence type="ECO:0000256" key="2">
    <source>
        <dbReference type="SAM" id="Phobius"/>
    </source>
</evidence>
<feature type="compositionally biased region" description="Pro residues" evidence="1">
    <location>
        <begin position="678"/>
        <end position="694"/>
    </location>
</feature>
<evidence type="ECO:0000313" key="4">
    <source>
        <dbReference type="EMBL" id="MBB4774024.1"/>
    </source>
</evidence>
<sequence length="716" mass="77545">MMGRPVDPAGLLSRRERLFSPDPRLGWVFRDRWWFLRPFPEPPPRQQALPDYLARRVRETEQAAQRRLSRTFPVSAGIGSLLLLFAACTAPGSGAAVPVGSLLLGAIVAAPGTALTWWAVRQRNAARQAYELARQQITNGYQDQARQWQARKHAHDTAERARLDSLPEWGAAPRPGRRLDVFGGNLWAWEALLTTYGTSTLAVQPLLVLDLSREFVSRELVELAQAAWMGVDAQLLPSRQASSTLLADMPPQDLVDAVVESIHGGTPDAARADRSMDDRILTKVCGALGDNVTLGRIAAALRALMGEPDDGDLLTREERRHITGNLFTVEYRRQAHANLSRIESYVHPLENLGTEPSKEGVGYLTCIALDSRARNVRSELLTDLVVQWVTHRITASQDSTPALVIAGADELARRHLERLSDACERRGVPLTLLFRRLRDTSAEMIGGGAVAFMRLGNHEDAAKAADFIGRDHRFVLSQITKNVGGNESHTSTDTRGEGDSDTYSTSHTTGTSRNWGTSRSSGVSYSGGEMFGLFPDRSTSSQRGSNRGGGSSTSDTRGTATSTSRNWSAAYAFAEGTNWSDADTTQRVYEYAVEPVTLQHLPDHALLLVLSAPGGGRTITPVECDPAIITLDRVTTGPLPDPPPPPAAVPVPDPALAPPVQPQWGTHPAPQWATRQGAPPPRAPLASDPGPPPGQQSGPRSPDDPRQGPPPLFGKG</sequence>
<keyword evidence="2" id="KW-0472">Membrane</keyword>
<feature type="compositionally biased region" description="Low complexity" evidence="1">
    <location>
        <begin position="552"/>
        <end position="563"/>
    </location>
</feature>
<keyword evidence="2" id="KW-0812">Transmembrane</keyword>
<dbReference type="RefSeq" id="WP_184882476.1">
    <property type="nucleotide sequence ID" value="NZ_BAAAHD010000064.1"/>
</dbReference>
<dbReference type="Proteomes" id="UP000549343">
    <property type="component" value="Unassembled WGS sequence"/>
</dbReference>
<dbReference type="EMBL" id="JACHMV010000001">
    <property type="protein sequence ID" value="MBB4774024.1"/>
    <property type="molecule type" value="Genomic_DNA"/>
</dbReference>
<feature type="compositionally biased region" description="Polar residues" evidence="1">
    <location>
        <begin position="501"/>
        <end position="524"/>
    </location>
</feature>
<name>A0A7W7IBG3_9ACTN</name>
<evidence type="ECO:0000256" key="1">
    <source>
        <dbReference type="SAM" id="MobiDB-lite"/>
    </source>
</evidence>
<dbReference type="Proteomes" id="UP001501427">
    <property type="component" value="Unassembled WGS sequence"/>
</dbReference>
<evidence type="ECO:0000313" key="3">
    <source>
        <dbReference type="EMBL" id="GAA0587107.1"/>
    </source>
</evidence>
<feature type="transmembrane region" description="Helical" evidence="2">
    <location>
        <begin position="99"/>
        <end position="120"/>
    </location>
</feature>
<keyword evidence="2" id="KW-1133">Transmembrane helix</keyword>
<evidence type="ECO:0000313" key="6">
    <source>
        <dbReference type="Proteomes" id="UP001501427"/>
    </source>
</evidence>
<keyword evidence="6" id="KW-1185">Reference proteome</keyword>
<protein>
    <submittedName>
        <fullName evidence="4">Uncharacterized protein</fullName>
    </submittedName>
</protein>
<reference evidence="3" key="1">
    <citation type="journal article" date="2014" name="Int. J. Syst. Evol. Microbiol.">
        <title>Complete genome of a new Firmicutes species belonging to the dominant human colonic microbiota ('Ruminococcus bicirculans') reveals two chromosomes and a selective capacity to utilize plant glucans.</title>
        <authorList>
            <consortium name="NISC Comparative Sequencing Program"/>
            <person name="Wegmann U."/>
            <person name="Louis P."/>
            <person name="Goesmann A."/>
            <person name="Henrissat B."/>
            <person name="Duncan S.H."/>
            <person name="Flint H.J."/>
        </authorList>
    </citation>
    <scope>NUCLEOTIDE SEQUENCE</scope>
    <source>
        <strain evidence="3">JCM 10667</strain>
    </source>
</reference>
<reference evidence="3" key="4">
    <citation type="submission" date="2023-12" db="EMBL/GenBank/DDBJ databases">
        <authorList>
            <person name="Sun Q."/>
            <person name="Inoue M."/>
        </authorList>
    </citation>
    <scope>NUCLEOTIDE SEQUENCE</scope>
    <source>
        <strain evidence="3">JCM 10667</strain>
    </source>
</reference>
<dbReference type="AlphaFoldDB" id="A0A7W7IBG3"/>
<gene>
    <name evidence="4" type="ORF">F4557_002442</name>
    <name evidence="3" type="ORF">GCM10009546_56860</name>
</gene>
<proteinExistence type="predicted"/>
<feature type="transmembrane region" description="Helical" evidence="2">
    <location>
        <begin position="72"/>
        <end position="93"/>
    </location>
</feature>
<comment type="caution">
    <text evidence="4">The sequence shown here is derived from an EMBL/GenBank/DDBJ whole genome shotgun (WGS) entry which is preliminary data.</text>
</comment>
<feature type="compositionally biased region" description="Pro residues" evidence="1">
    <location>
        <begin position="707"/>
        <end position="716"/>
    </location>
</feature>
<reference evidence="4 5" key="3">
    <citation type="submission" date="2020-08" db="EMBL/GenBank/DDBJ databases">
        <title>Sequencing the genomes of 1000 actinobacteria strains.</title>
        <authorList>
            <person name="Klenk H.-P."/>
        </authorList>
    </citation>
    <scope>NUCLEOTIDE SEQUENCE [LARGE SCALE GENOMIC DNA]</scope>
    <source>
        <strain evidence="4 5">DSM 44772</strain>
    </source>
</reference>
<feature type="compositionally biased region" description="Pro residues" evidence="1">
    <location>
        <begin position="639"/>
        <end position="661"/>
    </location>
</feature>
<feature type="region of interest" description="Disordered" evidence="1">
    <location>
        <begin position="479"/>
        <end position="563"/>
    </location>
</feature>
<dbReference type="EMBL" id="BAAAHD010000064">
    <property type="protein sequence ID" value="GAA0587107.1"/>
    <property type="molecule type" value="Genomic_DNA"/>
</dbReference>
<evidence type="ECO:0000313" key="5">
    <source>
        <dbReference type="Proteomes" id="UP000549343"/>
    </source>
</evidence>